<name>A0ABU3DIP4_9RHOB</name>
<dbReference type="PANTHER" id="PTHR36835:SF1">
    <property type="entry name" value="CYTOCHROME BO(3) UBIQUINOL OXIDASE SUBUNIT 4"/>
    <property type="match status" value="1"/>
</dbReference>
<evidence type="ECO:0000256" key="14">
    <source>
        <dbReference type="SAM" id="Phobius"/>
    </source>
</evidence>
<evidence type="ECO:0000256" key="5">
    <source>
        <dbReference type="ARBA" id="ARBA00022475"/>
    </source>
</evidence>
<evidence type="ECO:0000256" key="9">
    <source>
        <dbReference type="ARBA" id="ARBA00025694"/>
    </source>
</evidence>
<organism evidence="15 16">
    <name type="scientific">Tropicimonas omnivorans</name>
    <dbReference type="NCBI Taxonomy" id="3075590"/>
    <lineage>
        <taxon>Bacteria</taxon>
        <taxon>Pseudomonadati</taxon>
        <taxon>Pseudomonadota</taxon>
        <taxon>Alphaproteobacteria</taxon>
        <taxon>Rhodobacterales</taxon>
        <taxon>Roseobacteraceae</taxon>
        <taxon>Tropicimonas</taxon>
    </lineage>
</organism>
<reference evidence="15 16" key="1">
    <citation type="submission" date="2023-09" db="EMBL/GenBank/DDBJ databases">
        <authorList>
            <person name="Rey-Velasco X."/>
        </authorList>
    </citation>
    <scope>NUCLEOTIDE SEQUENCE [LARGE SCALE GENOMIC DNA]</scope>
    <source>
        <strain evidence="15 16">F158</strain>
    </source>
</reference>
<dbReference type="Proteomes" id="UP001265259">
    <property type="component" value="Unassembled WGS sequence"/>
</dbReference>
<evidence type="ECO:0000256" key="6">
    <source>
        <dbReference type="ARBA" id="ARBA00022692"/>
    </source>
</evidence>
<dbReference type="EMBL" id="JAVRHL010000003">
    <property type="protein sequence ID" value="MDT0683591.1"/>
    <property type="molecule type" value="Genomic_DNA"/>
</dbReference>
<evidence type="ECO:0000313" key="15">
    <source>
        <dbReference type="EMBL" id="MDT0683591.1"/>
    </source>
</evidence>
<dbReference type="InterPro" id="IPR005171">
    <property type="entry name" value="Cyt_c_oxidase_su4_prok"/>
</dbReference>
<gene>
    <name evidence="15" type="ORF">RM543_12920</name>
</gene>
<evidence type="ECO:0000256" key="11">
    <source>
        <dbReference type="ARBA" id="ARBA00030211"/>
    </source>
</evidence>
<evidence type="ECO:0000256" key="4">
    <source>
        <dbReference type="ARBA" id="ARBA00014689"/>
    </source>
</evidence>
<comment type="subunit">
    <text evidence="3">Heterooctamer of two A chains, two B chains, two C chains and two D chains.</text>
</comment>
<keyword evidence="5" id="KW-1003">Cell membrane</keyword>
<keyword evidence="8 14" id="KW-0472">Membrane</keyword>
<feature type="transmembrane region" description="Helical" evidence="14">
    <location>
        <begin position="34"/>
        <end position="56"/>
    </location>
</feature>
<evidence type="ECO:0000256" key="12">
    <source>
        <dbReference type="ARBA" id="ARBA00031887"/>
    </source>
</evidence>
<accession>A0ABU3DIP4</accession>
<comment type="function">
    <text evidence="9">Cytochrome bo(3) ubiquinol terminal oxidase is the component of the aerobic respiratory chain of E.coli that predominates when cells are grown at high aeration. Has proton pump activity across the membrane in addition to electron transfer, pumping 2 protons/electron.</text>
</comment>
<dbReference type="Pfam" id="PF03626">
    <property type="entry name" value="COX4_pro"/>
    <property type="match status" value="1"/>
</dbReference>
<dbReference type="InterPro" id="IPR050968">
    <property type="entry name" value="Cytochrome_c_oxidase_bac_sub4"/>
</dbReference>
<comment type="caution">
    <text evidence="15">The sequence shown here is derived from an EMBL/GenBank/DDBJ whole genome shotgun (WGS) entry which is preliminary data.</text>
</comment>
<protein>
    <recommendedName>
        <fullName evidence="4">Cytochrome bo(3) ubiquinol oxidase subunit 4</fullName>
    </recommendedName>
    <alternativeName>
        <fullName evidence="13">Cytochrome o ubiquinol oxidase subunit 4</fullName>
    </alternativeName>
    <alternativeName>
        <fullName evidence="10">Oxidase bo(3) subunit 4</fullName>
    </alternativeName>
    <alternativeName>
        <fullName evidence="11">Ubiquinol oxidase polypeptide IV</fullName>
    </alternativeName>
    <alternativeName>
        <fullName evidence="12">Ubiquinol oxidase subunit 4</fullName>
    </alternativeName>
</protein>
<sequence length="97" mass="10426">MKRIHAIHLAGYAASLALTLAAFGIAKFGWLDGALALVAIGLAGLVQAAIHLRAFLHLDFKGSQREDLQLLLFAAVLIAIMVGGSLWIMFDLGHRMM</sequence>
<evidence type="ECO:0000256" key="2">
    <source>
        <dbReference type="ARBA" id="ARBA00008079"/>
    </source>
</evidence>
<keyword evidence="7 14" id="KW-1133">Transmembrane helix</keyword>
<evidence type="ECO:0000256" key="1">
    <source>
        <dbReference type="ARBA" id="ARBA00004651"/>
    </source>
</evidence>
<keyword evidence="16" id="KW-1185">Reference proteome</keyword>
<dbReference type="PANTHER" id="PTHR36835">
    <property type="entry name" value="CYTOCHROME BO(3) UBIQUINOL OXIDASE SUBUNIT 4"/>
    <property type="match status" value="1"/>
</dbReference>
<proteinExistence type="inferred from homology"/>
<evidence type="ECO:0000256" key="8">
    <source>
        <dbReference type="ARBA" id="ARBA00023136"/>
    </source>
</evidence>
<evidence type="ECO:0000313" key="16">
    <source>
        <dbReference type="Proteomes" id="UP001265259"/>
    </source>
</evidence>
<evidence type="ECO:0000256" key="7">
    <source>
        <dbReference type="ARBA" id="ARBA00022989"/>
    </source>
</evidence>
<keyword evidence="6 14" id="KW-0812">Transmembrane</keyword>
<feature type="transmembrane region" description="Helical" evidence="14">
    <location>
        <begin position="68"/>
        <end position="90"/>
    </location>
</feature>
<evidence type="ECO:0000256" key="13">
    <source>
        <dbReference type="ARBA" id="ARBA00032185"/>
    </source>
</evidence>
<evidence type="ECO:0000256" key="3">
    <source>
        <dbReference type="ARBA" id="ARBA00011700"/>
    </source>
</evidence>
<evidence type="ECO:0000256" key="10">
    <source>
        <dbReference type="ARBA" id="ARBA00030071"/>
    </source>
</evidence>
<comment type="subcellular location">
    <subcellularLocation>
        <location evidence="1">Cell membrane</location>
        <topology evidence="1">Multi-pass membrane protein</topology>
    </subcellularLocation>
</comment>
<dbReference type="RefSeq" id="WP_311692288.1">
    <property type="nucleotide sequence ID" value="NZ_JAVRHL010000003.1"/>
</dbReference>
<comment type="similarity">
    <text evidence="2">Belongs to the cytochrome c oxidase bacterial subunit 4 family.</text>
</comment>